<keyword evidence="2" id="KW-1185">Reference proteome</keyword>
<protein>
    <submittedName>
        <fullName evidence="1">Uncharacterized protein</fullName>
    </submittedName>
</protein>
<sequence>MLLKQSIGEIMESESLESRIDNPAAAYSLQENSESSRSQSFKLLTGPSDDSNMKLLRGVFSSHTRERRKIQLVEQPGQKPASRGPQVTRIISSNQGRPLSADDIQKAKMRAQFMRSKYGESYSSPQMKTEVPLPAKAHVHPKAEEHLAVKPHGPPKLEELKSQVKLSSGDDLQAVPVHGKEVMDPEEPVWNKCKRLQISWVIPPEMKINKEWSVCSGENSKEIDVQKYRIRREKEVFYNTLLEIPSNPKEPWDREMDYDDSLTPEIPTEQLPDDDDNMVAEPAETANDHTSNYAAGTSTIAENNNRNMPGPGPDLELLAVLLKNPQLVFAFTAGQGGSLSNEQMVKLLDAIKAHGDSLVNGLVERKAEAKVEVSLPSPTPSTNPVTSGWRQESVKNPFSRQSVTVNGDAYAIPALHFQEATQQTIAHQRFPNLIPDRRTIPAAINGLPTANLTHQTISPATHQRFSDMVPDHSNIPAYFLPEHGGSQVQPQRYEPRSSPAQSWTGREANPYSHVEHSTNYNAYGRREFENPGPSHVGPSWAGYRDGPGFESQSPNKSPVRSHEYVDGWDYSDPHGRSYNYRPEMSRMQNDPSLYQEHGGRNDGSWWRDRR</sequence>
<reference evidence="1 2" key="2">
    <citation type="journal article" date="2022" name="Mol. Ecol. Resour.">
        <title>The genomes of chicory, endive, great burdock and yacon provide insights into Asteraceae paleo-polyploidization history and plant inulin production.</title>
        <authorList>
            <person name="Fan W."/>
            <person name="Wang S."/>
            <person name="Wang H."/>
            <person name="Wang A."/>
            <person name="Jiang F."/>
            <person name="Liu H."/>
            <person name="Zhao H."/>
            <person name="Xu D."/>
            <person name="Zhang Y."/>
        </authorList>
    </citation>
    <scope>NUCLEOTIDE SEQUENCE [LARGE SCALE GENOMIC DNA]</scope>
    <source>
        <strain evidence="2">cv. Yunnan</strain>
        <tissue evidence="1">Leaves</tissue>
    </source>
</reference>
<name>A0ACB9GY74_9ASTR</name>
<evidence type="ECO:0000313" key="1">
    <source>
        <dbReference type="EMBL" id="KAI3787662.1"/>
    </source>
</evidence>
<evidence type="ECO:0000313" key="2">
    <source>
        <dbReference type="Proteomes" id="UP001056120"/>
    </source>
</evidence>
<proteinExistence type="predicted"/>
<accession>A0ACB9GY74</accession>
<organism evidence="1 2">
    <name type="scientific">Smallanthus sonchifolius</name>
    <dbReference type="NCBI Taxonomy" id="185202"/>
    <lineage>
        <taxon>Eukaryota</taxon>
        <taxon>Viridiplantae</taxon>
        <taxon>Streptophyta</taxon>
        <taxon>Embryophyta</taxon>
        <taxon>Tracheophyta</taxon>
        <taxon>Spermatophyta</taxon>
        <taxon>Magnoliopsida</taxon>
        <taxon>eudicotyledons</taxon>
        <taxon>Gunneridae</taxon>
        <taxon>Pentapetalae</taxon>
        <taxon>asterids</taxon>
        <taxon>campanulids</taxon>
        <taxon>Asterales</taxon>
        <taxon>Asteraceae</taxon>
        <taxon>Asteroideae</taxon>
        <taxon>Heliantheae alliance</taxon>
        <taxon>Millerieae</taxon>
        <taxon>Smallanthus</taxon>
    </lineage>
</organism>
<reference evidence="2" key="1">
    <citation type="journal article" date="2022" name="Mol. Ecol. Resour.">
        <title>The genomes of chicory, endive, great burdock and yacon provide insights into Asteraceae palaeo-polyploidization history and plant inulin production.</title>
        <authorList>
            <person name="Fan W."/>
            <person name="Wang S."/>
            <person name="Wang H."/>
            <person name="Wang A."/>
            <person name="Jiang F."/>
            <person name="Liu H."/>
            <person name="Zhao H."/>
            <person name="Xu D."/>
            <person name="Zhang Y."/>
        </authorList>
    </citation>
    <scope>NUCLEOTIDE SEQUENCE [LARGE SCALE GENOMIC DNA]</scope>
    <source>
        <strain evidence="2">cv. Yunnan</strain>
    </source>
</reference>
<gene>
    <name evidence="1" type="ORF">L1987_42286</name>
</gene>
<comment type="caution">
    <text evidence="1">The sequence shown here is derived from an EMBL/GenBank/DDBJ whole genome shotgun (WGS) entry which is preliminary data.</text>
</comment>
<dbReference type="Proteomes" id="UP001056120">
    <property type="component" value="Linkage Group LG13"/>
</dbReference>
<dbReference type="EMBL" id="CM042030">
    <property type="protein sequence ID" value="KAI3787662.1"/>
    <property type="molecule type" value="Genomic_DNA"/>
</dbReference>